<feature type="region of interest" description="Disordered" evidence="1">
    <location>
        <begin position="126"/>
        <end position="148"/>
    </location>
</feature>
<evidence type="ECO:0000313" key="2">
    <source>
        <dbReference type="EMBL" id="EEC80434.1"/>
    </source>
</evidence>
<gene>
    <name evidence="2" type="ORF">OsI_22617</name>
</gene>
<evidence type="ECO:0000256" key="1">
    <source>
        <dbReference type="SAM" id="MobiDB-lite"/>
    </source>
</evidence>
<dbReference type="AlphaFoldDB" id="B8B0U5"/>
<sequence>MGAVDPYASITPEDESGRIRARCCSAPRPFPPSAVTIFQKLHIRPLLVSAGRAQGLAAGPNLQEQEQRRWSEPAAAAEPWQGRRRMAGWSSGGARAGGGEQRRQVAQLGGMATASSRLGGDAFAARRAGSGEVESGGHTKRRGGICKK</sequence>
<feature type="region of interest" description="Disordered" evidence="1">
    <location>
        <begin position="58"/>
        <end position="113"/>
    </location>
</feature>
<evidence type="ECO:0000313" key="3">
    <source>
        <dbReference type="Proteomes" id="UP000007015"/>
    </source>
</evidence>
<accession>B8B0U5</accession>
<dbReference type="HOGENOM" id="CLU_1761818_0_0_1"/>
<feature type="compositionally biased region" description="Basic residues" evidence="1">
    <location>
        <begin position="138"/>
        <end position="148"/>
    </location>
</feature>
<keyword evidence="3" id="KW-1185">Reference proteome</keyword>
<dbReference type="Proteomes" id="UP000007015">
    <property type="component" value="Chromosome 6"/>
</dbReference>
<name>B8B0U5_ORYSI</name>
<proteinExistence type="predicted"/>
<organism evidence="2 3">
    <name type="scientific">Oryza sativa subsp. indica</name>
    <name type="common">Rice</name>
    <dbReference type="NCBI Taxonomy" id="39946"/>
    <lineage>
        <taxon>Eukaryota</taxon>
        <taxon>Viridiplantae</taxon>
        <taxon>Streptophyta</taxon>
        <taxon>Embryophyta</taxon>
        <taxon>Tracheophyta</taxon>
        <taxon>Spermatophyta</taxon>
        <taxon>Magnoliopsida</taxon>
        <taxon>Liliopsida</taxon>
        <taxon>Poales</taxon>
        <taxon>Poaceae</taxon>
        <taxon>BOP clade</taxon>
        <taxon>Oryzoideae</taxon>
        <taxon>Oryzeae</taxon>
        <taxon>Oryzinae</taxon>
        <taxon>Oryza</taxon>
        <taxon>Oryza sativa</taxon>
    </lineage>
</organism>
<feature type="compositionally biased region" description="Gly residues" evidence="1">
    <location>
        <begin position="90"/>
        <end position="99"/>
    </location>
</feature>
<dbReference type="Gramene" id="BGIOSGA021411-TA">
    <property type="protein sequence ID" value="BGIOSGA021411-PA"/>
    <property type="gene ID" value="BGIOSGA021411"/>
</dbReference>
<reference evidence="2 3" key="1">
    <citation type="journal article" date="2005" name="PLoS Biol.">
        <title>The genomes of Oryza sativa: a history of duplications.</title>
        <authorList>
            <person name="Yu J."/>
            <person name="Wang J."/>
            <person name="Lin W."/>
            <person name="Li S."/>
            <person name="Li H."/>
            <person name="Zhou J."/>
            <person name="Ni P."/>
            <person name="Dong W."/>
            <person name="Hu S."/>
            <person name="Zeng C."/>
            <person name="Zhang J."/>
            <person name="Zhang Y."/>
            <person name="Li R."/>
            <person name="Xu Z."/>
            <person name="Li S."/>
            <person name="Li X."/>
            <person name="Zheng H."/>
            <person name="Cong L."/>
            <person name="Lin L."/>
            <person name="Yin J."/>
            <person name="Geng J."/>
            <person name="Li G."/>
            <person name="Shi J."/>
            <person name="Liu J."/>
            <person name="Lv H."/>
            <person name="Li J."/>
            <person name="Wang J."/>
            <person name="Deng Y."/>
            <person name="Ran L."/>
            <person name="Shi X."/>
            <person name="Wang X."/>
            <person name="Wu Q."/>
            <person name="Li C."/>
            <person name="Ren X."/>
            <person name="Wang J."/>
            <person name="Wang X."/>
            <person name="Li D."/>
            <person name="Liu D."/>
            <person name="Zhang X."/>
            <person name="Ji Z."/>
            <person name="Zhao W."/>
            <person name="Sun Y."/>
            <person name="Zhang Z."/>
            <person name="Bao J."/>
            <person name="Han Y."/>
            <person name="Dong L."/>
            <person name="Ji J."/>
            <person name="Chen P."/>
            <person name="Wu S."/>
            <person name="Liu J."/>
            <person name="Xiao Y."/>
            <person name="Bu D."/>
            <person name="Tan J."/>
            <person name="Yang L."/>
            <person name="Ye C."/>
            <person name="Zhang J."/>
            <person name="Xu J."/>
            <person name="Zhou Y."/>
            <person name="Yu Y."/>
            <person name="Zhang B."/>
            <person name="Zhuang S."/>
            <person name="Wei H."/>
            <person name="Liu B."/>
            <person name="Lei M."/>
            <person name="Yu H."/>
            <person name="Li Y."/>
            <person name="Xu H."/>
            <person name="Wei S."/>
            <person name="He X."/>
            <person name="Fang L."/>
            <person name="Zhang Z."/>
            <person name="Zhang Y."/>
            <person name="Huang X."/>
            <person name="Su Z."/>
            <person name="Tong W."/>
            <person name="Li J."/>
            <person name="Tong Z."/>
            <person name="Li S."/>
            <person name="Ye J."/>
            <person name="Wang L."/>
            <person name="Fang L."/>
            <person name="Lei T."/>
            <person name="Chen C."/>
            <person name="Chen H."/>
            <person name="Xu Z."/>
            <person name="Li H."/>
            <person name="Huang H."/>
            <person name="Zhang F."/>
            <person name="Xu H."/>
            <person name="Li N."/>
            <person name="Zhao C."/>
            <person name="Li S."/>
            <person name="Dong L."/>
            <person name="Huang Y."/>
            <person name="Li L."/>
            <person name="Xi Y."/>
            <person name="Qi Q."/>
            <person name="Li W."/>
            <person name="Zhang B."/>
            <person name="Hu W."/>
            <person name="Zhang Y."/>
            <person name="Tian X."/>
            <person name="Jiao Y."/>
            <person name="Liang X."/>
            <person name="Jin J."/>
            <person name="Gao L."/>
            <person name="Zheng W."/>
            <person name="Hao B."/>
            <person name="Liu S."/>
            <person name="Wang W."/>
            <person name="Yuan L."/>
            <person name="Cao M."/>
            <person name="McDermott J."/>
            <person name="Samudrala R."/>
            <person name="Wang J."/>
            <person name="Wong G.K."/>
            <person name="Yang H."/>
        </authorList>
    </citation>
    <scope>NUCLEOTIDE SEQUENCE [LARGE SCALE GENOMIC DNA]</scope>
    <source>
        <strain evidence="3">cv. 93-11</strain>
    </source>
</reference>
<dbReference type="EMBL" id="CM000131">
    <property type="protein sequence ID" value="EEC80434.1"/>
    <property type="molecule type" value="Genomic_DNA"/>
</dbReference>
<protein>
    <submittedName>
        <fullName evidence="2">Uncharacterized protein</fullName>
    </submittedName>
</protein>